<feature type="signal peptide" evidence="1">
    <location>
        <begin position="1"/>
        <end position="21"/>
    </location>
</feature>
<dbReference type="InterPro" id="IPR014882">
    <property type="entry name" value="CathepsinC_exc"/>
</dbReference>
<evidence type="ECO:0000313" key="3">
    <source>
        <dbReference type="EMBL" id="CAK0803821.1"/>
    </source>
</evidence>
<dbReference type="Gene3D" id="2.40.128.80">
    <property type="entry name" value="Cathepsin C, exclusion domain"/>
    <property type="match status" value="1"/>
</dbReference>
<evidence type="ECO:0000259" key="2">
    <source>
        <dbReference type="Pfam" id="PF08773"/>
    </source>
</evidence>
<sequence>MAAAKALAAALASLLARPAGADLPIHCTLADAVGEWTFHVGPAQPVNGELPACGHSLPNSVESMLRINHSSVVPPSAAETLSITLTEEIAEQPERHLRARDGSGAEGMWTMVYDTGFEVRVGGRSLSGGVYDYAALCPSN</sequence>
<name>A0ABN9QK52_9DINO</name>
<reference evidence="3" key="1">
    <citation type="submission" date="2023-10" db="EMBL/GenBank/DDBJ databases">
        <authorList>
            <person name="Chen Y."/>
            <person name="Shah S."/>
            <person name="Dougan E. K."/>
            <person name="Thang M."/>
            <person name="Chan C."/>
        </authorList>
    </citation>
    <scope>NUCLEOTIDE SEQUENCE [LARGE SCALE GENOMIC DNA]</scope>
</reference>
<organism evidence="3 5">
    <name type="scientific">Prorocentrum cordatum</name>
    <dbReference type="NCBI Taxonomy" id="2364126"/>
    <lineage>
        <taxon>Eukaryota</taxon>
        <taxon>Sar</taxon>
        <taxon>Alveolata</taxon>
        <taxon>Dinophyceae</taxon>
        <taxon>Prorocentrales</taxon>
        <taxon>Prorocentraceae</taxon>
        <taxon>Prorocentrum</taxon>
    </lineage>
</organism>
<dbReference type="InterPro" id="IPR036496">
    <property type="entry name" value="CathepsinC_exc_dom_sf"/>
</dbReference>
<proteinExistence type="predicted"/>
<dbReference type="EMBL" id="CAUYUJ010003100">
    <property type="protein sequence ID" value="CAK0803821.1"/>
    <property type="molecule type" value="Genomic_DNA"/>
</dbReference>
<feature type="chain" id="PRO_5045028912" description="Cathepsin C exclusion domain-containing protein" evidence="1">
    <location>
        <begin position="22"/>
        <end position="140"/>
    </location>
</feature>
<evidence type="ECO:0000313" key="5">
    <source>
        <dbReference type="Proteomes" id="UP001189429"/>
    </source>
</evidence>
<dbReference type="Pfam" id="PF08773">
    <property type="entry name" value="CathepsinC_exc"/>
    <property type="match status" value="1"/>
</dbReference>
<evidence type="ECO:0000256" key="1">
    <source>
        <dbReference type="SAM" id="SignalP"/>
    </source>
</evidence>
<evidence type="ECO:0000313" key="4">
    <source>
        <dbReference type="EMBL" id="CAK0839399.1"/>
    </source>
</evidence>
<dbReference type="SUPFAM" id="SSF75001">
    <property type="entry name" value="Dipeptidyl peptidase I (cathepsin C), exclusion domain"/>
    <property type="match status" value="1"/>
</dbReference>
<keyword evidence="1" id="KW-0732">Signal</keyword>
<feature type="domain" description="Cathepsin C exclusion" evidence="2">
    <location>
        <begin position="22"/>
        <end position="125"/>
    </location>
</feature>
<keyword evidence="5" id="KW-1185">Reference proteome</keyword>
<protein>
    <recommendedName>
        <fullName evidence="2">Cathepsin C exclusion domain-containing protein</fullName>
    </recommendedName>
</protein>
<gene>
    <name evidence="3" type="ORF">PCOR1329_LOCUS10853</name>
    <name evidence="4" type="ORF">PCOR1329_LOCUS35077</name>
</gene>
<dbReference type="Proteomes" id="UP001189429">
    <property type="component" value="Unassembled WGS sequence"/>
</dbReference>
<accession>A0ABN9QK52</accession>
<comment type="caution">
    <text evidence="3">The sequence shown here is derived from an EMBL/GenBank/DDBJ whole genome shotgun (WGS) entry which is preliminary data.</text>
</comment>
<dbReference type="EMBL" id="CAUYUJ010014289">
    <property type="protein sequence ID" value="CAK0839399.1"/>
    <property type="molecule type" value="Genomic_DNA"/>
</dbReference>